<dbReference type="InterPro" id="IPR001647">
    <property type="entry name" value="HTH_TetR"/>
</dbReference>
<feature type="DNA-binding region" description="H-T-H motif" evidence="4">
    <location>
        <begin position="31"/>
        <end position="50"/>
    </location>
</feature>
<gene>
    <name evidence="6" type="ORF">BEL07_12590</name>
</gene>
<evidence type="ECO:0000256" key="4">
    <source>
        <dbReference type="PROSITE-ProRule" id="PRU00335"/>
    </source>
</evidence>
<dbReference type="PANTHER" id="PTHR30055">
    <property type="entry name" value="HTH-TYPE TRANSCRIPTIONAL REGULATOR RUTR"/>
    <property type="match status" value="1"/>
</dbReference>
<dbReference type="Pfam" id="PF00440">
    <property type="entry name" value="TetR_N"/>
    <property type="match status" value="1"/>
</dbReference>
<dbReference type="OrthoDB" id="3237195at2"/>
<dbReference type="Gene3D" id="1.10.357.10">
    <property type="entry name" value="Tetracycline Repressor, domain 2"/>
    <property type="match status" value="1"/>
</dbReference>
<dbReference type="AlphaFoldDB" id="A0A1E8Q4C8"/>
<name>A0A1E8Q4C8_9MYCO</name>
<keyword evidence="1" id="KW-0805">Transcription regulation</keyword>
<protein>
    <submittedName>
        <fullName evidence="6">TetR family transcriptional regulator</fullName>
    </submittedName>
</protein>
<dbReference type="GO" id="GO:0000976">
    <property type="term" value="F:transcription cis-regulatory region binding"/>
    <property type="evidence" value="ECO:0007669"/>
    <property type="project" value="TreeGrafter"/>
</dbReference>
<keyword evidence="3" id="KW-0804">Transcription</keyword>
<evidence type="ECO:0000256" key="3">
    <source>
        <dbReference type="ARBA" id="ARBA00023163"/>
    </source>
</evidence>
<evidence type="ECO:0000256" key="2">
    <source>
        <dbReference type="ARBA" id="ARBA00023125"/>
    </source>
</evidence>
<feature type="domain" description="HTH tetR-type" evidence="5">
    <location>
        <begin position="8"/>
        <end position="68"/>
    </location>
</feature>
<dbReference type="SUPFAM" id="SSF46689">
    <property type="entry name" value="Homeodomain-like"/>
    <property type="match status" value="1"/>
</dbReference>
<comment type="caution">
    <text evidence="6">The sequence shown here is derived from an EMBL/GenBank/DDBJ whole genome shotgun (WGS) entry which is preliminary data.</text>
</comment>
<proteinExistence type="predicted"/>
<evidence type="ECO:0000259" key="5">
    <source>
        <dbReference type="PROSITE" id="PS50977"/>
    </source>
</evidence>
<reference evidence="6 7" key="1">
    <citation type="submission" date="2016-09" db="EMBL/GenBank/DDBJ databases">
        <title>genome sequence of Mycobacterium sp. 739 SCH.</title>
        <authorList>
            <person name="Greninger A.L."/>
            <person name="Qin X."/>
            <person name="Jerome K."/>
            <person name="Vora S."/>
            <person name="Quinn K."/>
        </authorList>
    </citation>
    <scope>NUCLEOTIDE SEQUENCE [LARGE SCALE GENOMIC DNA]</scope>
    <source>
        <strain evidence="6 7">SCH</strain>
    </source>
</reference>
<organism evidence="6 7">
    <name type="scientific">Mycolicibacterium grossiae</name>
    <dbReference type="NCBI Taxonomy" id="1552759"/>
    <lineage>
        <taxon>Bacteria</taxon>
        <taxon>Bacillati</taxon>
        <taxon>Actinomycetota</taxon>
        <taxon>Actinomycetes</taxon>
        <taxon>Mycobacteriales</taxon>
        <taxon>Mycobacteriaceae</taxon>
        <taxon>Mycolicibacterium</taxon>
    </lineage>
</organism>
<evidence type="ECO:0000313" key="7">
    <source>
        <dbReference type="Proteomes" id="UP000178953"/>
    </source>
</evidence>
<accession>A0A1E8Q4C8</accession>
<dbReference type="InterPro" id="IPR050109">
    <property type="entry name" value="HTH-type_TetR-like_transc_reg"/>
</dbReference>
<dbReference type="SUPFAM" id="SSF48498">
    <property type="entry name" value="Tetracyclin repressor-like, C-terminal domain"/>
    <property type="match status" value="1"/>
</dbReference>
<dbReference type="InterPro" id="IPR036271">
    <property type="entry name" value="Tet_transcr_reg_TetR-rel_C_sf"/>
</dbReference>
<keyword evidence="2 4" id="KW-0238">DNA-binding</keyword>
<dbReference type="InterPro" id="IPR009057">
    <property type="entry name" value="Homeodomain-like_sf"/>
</dbReference>
<dbReference type="RefSeq" id="WP_070353442.1">
    <property type="nucleotide sequence ID" value="NZ_CP043474.1"/>
</dbReference>
<keyword evidence="7" id="KW-1185">Reference proteome</keyword>
<sequence length="219" mass="23512">MVRQARSEATRRRIIDSAIDLINEIGYPAAGLADIIERADLTKGALYYHFDSKEALATTIIEEGAEKVLDAFRAAGRSSSPAMENVIHGLFVVTDVLGNDRTAQAAARLLRTFGGFNKTAKETYAVLLDEMTRLTTAAGTEGDLLADLDPTEAGNTIVGCLLGAELLSSALADSKDLRSRFGRTLAILLPSLVSADSLGYYREFLTRQSLRGKDPNTAG</sequence>
<dbReference type="PRINTS" id="PR00455">
    <property type="entry name" value="HTHTETR"/>
</dbReference>
<dbReference type="PANTHER" id="PTHR30055:SF234">
    <property type="entry name" value="HTH-TYPE TRANSCRIPTIONAL REGULATOR BETI"/>
    <property type="match status" value="1"/>
</dbReference>
<dbReference type="EMBL" id="MCHX01000025">
    <property type="protein sequence ID" value="OFJ53442.1"/>
    <property type="molecule type" value="Genomic_DNA"/>
</dbReference>
<dbReference type="Proteomes" id="UP000178953">
    <property type="component" value="Unassembled WGS sequence"/>
</dbReference>
<dbReference type="PROSITE" id="PS50977">
    <property type="entry name" value="HTH_TETR_2"/>
    <property type="match status" value="1"/>
</dbReference>
<evidence type="ECO:0000256" key="1">
    <source>
        <dbReference type="ARBA" id="ARBA00023015"/>
    </source>
</evidence>
<dbReference type="GO" id="GO:0003700">
    <property type="term" value="F:DNA-binding transcription factor activity"/>
    <property type="evidence" value="ECO:0007669"/>
    <property type="project" value="TreeGrafter"/>
</dbReference>
<evidence type="ECO:0000313" key="6">
    <source>
        <dbReference type="EMBL" id="OFJ53442.1"/>
    </source>
</evidence>